<dbReference type="Proteomes" id="UP000094336">
    <property type="component" value="Unassembled WGS sequence"/>
</dbReference>
<dbReference type="SMART" id="SM00355">
    <property type="entry name" value="ZnF_C2H2"/>
    <property type="match status" value="2"/>
</dbReference>
<dbReference type="InterPro" id="IPR036236">
    <property type="entry name" value="Znf_C2H2_sf"/>
</dbReference>
<dbReference type="PROSITE" id="PS50157">
    <property type="entry name" value="ZINC_FINGER_C2H2_2"/>
    <property type="match status" value="2"/>
</dbReference>
<evidence type="ECO:0000259" key="6">
    <source>
        <dbReference type="PROSITE" id="PS50157"/>
    </source>
</evidence>
<accession>A0A1E3QX93</accession>
<feature type="region of interest" description="Disordered" evidence="5">
    <location>
        <begin position="268"/>
        <end position="303"/>
    </location>
</feature>
<evidence type="ECO:0000256" key="4">
    <source>
        <dbReference type="PROSITE-ProRule" id="PRU00042"/>
    </source>
</evidence>
<dbReference type="SUPFAM" id="SSF57667">
    <property type="entry name" value="beta-beta-alpha zinc fingers"/>
    <property type="match status" value="1"/>
</dbReference>
<name>A0A1E3QX93_9ASCO</name>
<dbReference type="PANTHER" id="PTHR23235:SF120">
    <property type="entry name" value="KRUPPEL-LIKE FACTOR 15"/>
    <property type="match status" value="1"/>
</dbReference>
<gene>
    <name evidence="7" type="ORF">BABINDRAFT_158901</name>
</gene>
<feature type="region of interest" description="Disordered" evidence="5">
    <location>
        <begin position="38"/>
        <end position="62"/>
    </location>
</feature>
<dbReference type="RefSeq" id="XP_018987598.1">
    <property type="nucleotide sequence ID" value="XM_019127345.1"/>
</dbReference>
<evidence type="ECO:0000256" key="1">
    <source>
        <dbReference type="ARBA" id="ARBA00022723"/>
    </source>
</evidence>
<dbReference type="GO" id="GO:0000978">
    <property type="term" value="F:RNA polymerase II cis-regulatory region sequence-specific DNA binding"/>
    <property type="evidence" value="ECO:0007669"/>
    <property type="project" value="TreeGrafter"/>
</dbReference>
<dbReference type="Pfam" id="PF00096">
    <property type="entry name" value="zf-C2H2"/>
    <property type="match status" value="2"/>
</dbReference>
<keyword evidence="2 4" id="KW-0863">Zinc-finger</keyword>
<dbReference type="GeneID" id="30145198"/>
<dbReference type="FunFam" id="3.30.160.60:FF:000038">
    <property type="entry name" value="Zinc finger protein 624"/>
    <property type="match status" value="1"/>
</dbReference>
<dbReference type="PANTHER" id="PTHR23235">
    <property type="entry name" value="KRUEPPEL-LIKE TRANSCRIPTION FACTOR"/>
    <property type="match status" value="1"/>
</dbReference>
<feature type="domain" description="C2H2-type" evidence="6">
    <location>
        <begin position="308"/>
        <end position="335"/>
    </location>
</feature>
<evidence type="ECO:0000256" key="5">
    <source>
        <dbReference type="SAM" id="MobiDB-lite"/>
    </source>
</evidence>
<feature type="region of interest" description="Disordered" evidence="5">
    <location>
        <begin position="1"/>
        <end position="24"/>
    </location>
</feature>
<dbReference type="InterPro" id="IPR013087">
    <property type="entry name" value="Znf_C2H2_type"/>
</dbReference>
<dbReference type="AlphaFoldDB" id="A0A1E3QX93"/>
<dbReference type="GO" id="GO:0000981">
    <property type="term" value="F:DNA-binding transcription factor activity, RNA polymerase II-specific"/>
    <property type="evidence" value="ECO:0007669"/>
    <property type="project" value="TreeGrafter"/>
</dbReference>
<sequence>MNPSGSSNQHNNFSSQLRPQSLPPVRASVPRLLVDLLNTENPSPANGLNTINSASGASEDPEADARFLRLASEALAATQTQQGGQDNNTGEIDSTISDLLKRLQYYCSPHGQTSNVTDFFQLGGQPGIDLPNVPLDDGSHGMYYGNEPHNDATNGHFDRDHVSTSPSSSFKVADDYSVYNLDAFKQNARQQESGNLNPRGAISHNQFLTKQPEPPSAWDFLETNLNALSPPPSFPDYSLSRFYATEHVAHRSEEYPAPRTSGSIAHTNLIEGERENFYTKRPSSVVSDSSSSTSTGSSRDNHGGRKPYICSNCLLSFRRSSDLRRHQKAHLVILPNICDNCGKGFARKDALKRHTGTLTCKRNREKNYHMKNLELLQQLIK</sequence>
<proteinExistence type="predicted"/>
<evidence type="ECO:0000313" key="8">
    <source>
        <dbReference type="Proteomes" id="UP000094336"/>
    </source>
</evidence>
<feature type="compositionally biased region" description="Polar residues" evidence="5">
    <location>
        <begin position="1"/>
        <end position="19"/>
    </location>
</feature>
<feature type="domain" description="C2H2-type" evidence="6">
    <location>
        <begin position="336"/>
        <end position="363"/>
    </location>
</feature>
<feature type="compositionally biased region" description="Polar residues" evidence="5">
    <location>
        <begin position="38"/>
        <end position="56"/>
    </location>
</feature>
<dbReference type="STRING" id="984486.A0A1E3QX93"/>
<keyword evidence="1" id="KW-0479">Metal-binding</keyword>
<dbReference type="OrthoDB" id="8922241at2759"/>
<evidence type="ECO:0000313" key="7">
    <source>
        <dbReference type="EMBL" id="ODQ82270.1"/>
    </source>
</evidence>
<evidence type="ECO:0000256" key="2">
    <source>
        <dbReference type="ARBA" id="ARBA00022771"/>
    </source>
</evidence>
<protein>
    <recommendedName>
        <fullName evidence="6">C2H2-type domain-containing protein</fullName>
    </recommendedName>
</protein>
<evidence type="ECO:0000256" key="3">
    <source>
        <dbReference type="ARBA" id="ARBA00022833"/>
    </source>
</evidence>
<feature type="compositionally biased region" description="Low complexity" evidence="5">
    <location>
        <begin position="283"/>
        <end position="298"/>
    </location>
</feature>
<dbReference type="GO" id="GO:0008270">
    <property type="term" value="F:zinc ion binding"/>
    <property type="evidence" value="ECO:0007669"/>
    <property type="project" value="UniProtKB-KW"/>
</dbReference>
<dbReference type="EMBL" id="KV454426">
    <property type="protein sequence ID" value="ODQ82270.1"/>
    <property type="molecule type" value="Genomic_DNA"/>
</dbReference>
<organism evidence="7 8">
    <name type="scientific">Babjeviella inositovora NRRL Y-12698</name>
    <dbReference type="NCBI Taxonomy" id="984486"/>
    <lineage>
        <taxon>Eukaryota</taxon>
        <taxon>Fungi</taxon>
        <taxon>Dikarya</taxon>
        <taxon>Ascomycota</taxon>
        <taxon>Saccharomycotina</taxon>
        <taxon>Pichiomycetes</taxon>
        <taxon>Serinales incertae sedis</taxon>
        <taxon>Babjeviella</taxon>
    </lineage>
</organism>
<keyword evidence="8" id="KW-1185">Reference proteome</keyword>
<reference evidence="8" key="1">
    <citation type="submission" date="2016-05" db="EMBL/GenBank/DDBJ databases">
        <title>Comparative genomics of biotechnologically important yeasts.</title>
        <authorList>
            <consortium name="DOE Joint Genome Institute"/>
            <person name="Riley R."/>
            <person name="Haridas S."/>
            <person name="Wolfe K.H."/>
            <person name="Lopes M.R."/>
            <person name="Hittinger C.T."/>
            <person name="Goker M."/>
            <person name="Salamov A."/>
            <person name="Wisecaver J."/>
            <person name="Long T.M."/>
            <person name="Aerts A.L."/>
            <person name="Barry K."/>
            <person name="Choi C."/>
            <person name="Clum A."/>
            <person name="Coughlan A.Y."/>
            <person name="Deshpande S."/>
            <person name="Douglass A.P."/>
            <person name="Hanson S.J."/>
            <person name="Klenk H.-P."/>
            <person name="Labutti K."/>
            <person name="Lapidus A."/>
            <person name="Lindquist E."/>
            <person name="Lipzen A."/>
            <person name="Meier-Kolthoff J.P."/>
            <person name="Ohm R.A."/>
            <person name="Otillar R.P."/>
            <person name="Pangilinan J."/>
            <person name="Peng Y."/>
            <person name="Rokas A."/>
            <person name="Rosa C.A."/>
            <person name="Scheuner C."/>
            <person name="Sibirny A.A."/>
            <person name="Slot J.C."/>
            <person name="Stielow J.B."/>
            <person name="Sun H."/>
            <person name="Kurtzman C.P."/>
            <person name="Blackwell M."/>
            <person name="Grigoriev I.V."/>
            <person name="Jeffries T.W."/>
        </authorList>
    </citation>
    <scope>NUCLEOTIDE SEQUENCE [LARGE SCALE GENOMIC DNA]</scope>
    <source>
        <strain evidence="8">NRRL Y-12698</strain>
    </source>
</reference>
<keyword evidence="3" id="KW-0862">Zinc</keyword>
<dbReference type="PROSITE" id="PS00028">
    <property type="entry name" value="ZINC_FINGER_C2H2_1"/>
    <property type="match status" value="1"/>
</dbReference>
<dbReference type="Gene3D" id="3.30.160.60">
    <property type="entry name" value="Classic Zinc Finger"/>
    <property type="match status" value="2"/>
</dbReference>